<dbReference type="InterPro" id="IPR009000">
    <property type="entry name" value="Transl_B-barrel_sf"/>
</dbReference>
<dbReference type="InterPro" id="IPR005225">
    <property type="entry name" value="Small_GTP-bd"/>
</dbReference>
<dbReference type="PANTHER" id="PTHR43261:SF1">
    <property type="entry name" value="RIBOSOME-RELEASING FACTOR 2, MITOCHONDRIAL"/>
    <property type="match status" value="1"/>
</dbReference>
<evidence type="ECO:0000256" key="5">
    <source>
        <dbReference type="ARBA" id="ARBA00022917"/>
    </source>
</evidence>
<dbReference type="NCBIfam" id="NF009381">
    <property type="entry name" value="PRK12740.1-5"/>
    <property type="match status" value="1"/>
</dbReference>
<dbReference type="SUPFAM" id="SSF54980">
    <property type="entry name" value="EF-G C-terminal domain-like"/>
    <property type="match status" value="2"/>
</dbReference>
<dbReference type="CDD" id="cd16262">
    <property type="entry name" value="EFG_III"/>
    <property type="match status" value="1"/>
</dbReference>
<dbReference type="InterPro" id="IPR031157">
    <property type="entry name" value="G_TR_CS"/>
</dbReference>
<dbReference type="CDD" id="cd01886">
    <property type="entry name" value="EF-G"/>
    <property type="match status" value="1"/>
</dbReference>
<keyword evidence="6 8" id="KW-0342">GTP-binding</keyword>
<dbReference type="Pfam" id="PF00009">
    <property type="entry name" value="GTP_EFTU"/>
    <property type="match status" value="1"/>
</dbReference>
<evidence type="ECO:0000256" key="3">
    <source>
        <dbReference type="ARBA" id="ARBA00022741"/>
    </source>
</evidence>
<dbReference type="Gene3D" id="3.40.50.300">
    <property type="entry name" value="P-loop containing nucleotide triphosphate hydrolases"/>
    <property type="match status" value="1"/>
</dbReference>
<dbReference type="InterPro" id="IPR020568">
    <property type="entry name" value="Ribosomal_Su5_D2-typ_SF"/>
</dbReference>
<dbReference type="GO" id="GO:0097216">
    <property type="term" value="F:guanosine tetraphosphate binding"/>
    <property type="evidence" value="ECO:0007669"/>
    <property type="project" value="UniProtKB-ARBA"/>
</dbReference>
<keyword evidence="5 8" id="KW-0648">Protein biosynthesis</keyword>
<dbReference type="OrthoDB" id="9804431at2"/>
<dbReference type="FunFam" id="3.30.230.10:FF:000003">
    <property type="entry name" value="Elongation factor G"/>
    <property type="match status" value="1"/>
</dbReference>
<evidence type="ECO:0000256" key="4">
    <source>
        <dbReference type="ARBA" id="ARBA00022768"/>
    </source>
</evidence>
<keyword evidence="4 8" id="KW-0251">Elongation factor</keyword>
<dbReference type="RefSeq" id="WP_135282804.1">
    <property type="nucleotide sequence ID" value="NZ_SRIO01000026.1"/>
</dbReference>
<dbReference type="EMBL" id="SRIO01000026">
    <property type="protein sequence ID" value="TFZ81367.1"/>
    <property type="molecule type" value="Genomic_DNA"/>
</dbReference>
<dbReference type="GO" id="GO:0005525">
    <property type="term" value="F:GTP binding"/>
    <property type="evidence" value="ECO:0007669"/>
    <property type="project" value="UniProtKB-UniRule"/>
</dbReference>
<organism evidence="10 11">
    <name type="scientific">Candidatus Macondimonas diazotrophica</name>
    <dbReference type="NCBI Taxonomy" id="2305248"/>
    <lineage>
        <taxon>Bacteria</taxon>
        <taxon>Pseudomonadati</taxon>
        <taxon>Pseudomonadota</taxon>
        <taxon>Gammaproteobacteria</taxon>
        <taxon>Chromatiales</taxon>
        <taxon>Ectothiorhodospiraceae</taxon>
        <taxon>Candidatus Macondimonas</taxon>
    </lineage>
</organism>
<dbReference type="Pfam" id="PF03764">
    <property type="entry name" value="EFG_IV"/>
    <property type="match status" value="1"/>
</dbReference>
<dbReference type="FunFam" id="3.40.50.300:FF:000029">
    <property type="entry name" value="Elongation factor G"/>
    <property type="match status" value="1"/>
</dbReference>
<evidence type="ECO:0000259" key="9">
    <source>
        <dbReference type="PROSITE" id="PS51722"/>
    </source>
</evidence>
<dbReference type="InterPro" id="IPR009022">
    <property type="entry name" value="EFG_III"/>
</dbReference>
<dbReference type="PRINTS" id="PR00315">
    <property type="entry name" value="ELONGATNFCT"/>
</dbReference>
<dbReference type="GO" id="GO:0003924">
    <property type="term" value="F:GTPase activity"/>
    <property type="evidence" value="ECO:0007669"/>
    <property type="project" value="InterPro"/>
</dbReference>
<keyword evidence="3 8" id="KW-0547">Nucleotide-binding</keyword>
<dbReference type="PROSITE" id="PS00301">
    <property type="entry name" value="G_TR_1"/>
    <property type="match status" value="1"/>
</dbReference>
<dbReference type="CDD" id="cd01434">
    <property type="entry name" value="EFG_mtEFG1_IV"/>
    <property type="match status" value="1"/>
</dbReference>
<proteinExistence type="inferred from homology"/>
<dbReference type="InterPro" id="IPR000795">
    <property type="entry name" value="T_Tr_GTP-bd_dom"/>
</dbReference>
<evidence type="ECO:0000256" key="2">
    <source>
        <dbReference type="ARBA" id="ARBA00017872"/>
    </source>
</evidence>
<protein>
    <recommendedName>
        <fullName evidence="2 8">Elongation factor G</fullName>
        <shortName evidence="8">EF-G</shortName>
    </recommendedName>
</protein>
<dbReference type="Gene3D" id="3.30.230.10">
    <property type="match status" value="1"/>
</dbReference>
<dbReference type="Gene3D" id="2.40.30.10">
    <property type="entry name" value="Translation factors"/>
    <property type="match status" value="1"/>
</dbReference>
<evidence type="ECO:0000313" key="11">
    <source>
        <dbReference type="Proteomes" id="UP000297890"/>
    </source>
</evidence>
<evidence type="ECO:0000256" key="8">
    <source>
        <dbReference type="HAMAP-Rule" id="MF_00054"/>
    </source>
</evidence>
<dbReference type="InterPro" id="IPR047872">
    <property type="entry name" value="EFG_IV"/>
</dbReference>
<dbReference type="NCBIfam" id="TIGR00484">
    <property type="entry name" value="EF-G"/>
    <property type="match status" value="1"/>
</dbReference>
<dbReference type="HAMAP" id="MF_00054_B">
    <property type="entry name" value="EF_G_EF_2_B"/>
    <property type="match status" value="1"/>
</dbReference>
<comment type="similarity">
    <text evidence="1 8">Belongs to the TRAFAC class translation factor GTPase superfamily. Classic translation factor GTPase family. EF-G/EF-2 subfamily.</text>
</comment>
<dbReference type="InterPro" id="IPR041095">
    <property type="entry name" value="EFG_II"/>
</dbReference>
<evidence type="ECO:0000256" key="7">
    <source>
        <dbReference type="ARBA" id="ARBA00024731"/>
    </source>
</evidence>
<comment type="subcellular location">
    <subcellularLocation>
        <location evidence="8">Cytoplasm</location>
    </subcellularLocation>
</comment>
<dbReference type="NCBIfam" id="NF009379">
    <property type="entry name" value="PRK12740.1-3"/>
    <property type="match status" value="1"/>
</dbReference>
<dbReference type="PROSITE" id="PS51722">
    <property type="entry name" value="G_TR_2"/>
    <property type="match status" value="1"/>
</dbReference>
<sequence length="698" mass="77261">MARKTPIERYRNIGISAHIDAGKTTTTERVLFYTGVSHKIGEVHDGAATMDWMEQEQERGITITSAATTCFWSGMAGNMPEHRINIIDTPGHVDFTIEVERSMRVLDGACMVYCAVGGVQPQSETVWRQATKYGVPRIAFVNKMDRAGADFFKVYDQMRDRLRANPVPIQVPIGAEDSFKGVIDLVKMKAILWDEDNRGTTFRYVDVPADLEELSVEWREKMVEAAAESSDELMEKYLEGGELTEEEIKAGLRKRTVDLEIVPMLCGSAFKNKGVQAMLDAVIEYLPAPNDVAAIRGIDAGSEEPIERHAKDDEPFSALAFKIMTDPFVGTLTFVRVYSGVLSSGDTVYNSQNSGKERIGRILQMHANQREEIKELRAGDIGACVGLKDVITGTTLSAMDKPVVLEKMEFPEPVIAVAVEPKTKADQEKMGIALQKLAQEDPSFRVRTDEESGQTIISGMGELHLEILVDRMRREFKVEANVGKPQVAYRESIRKTVEQEGKFVRQSGGRGQFGHVWLRIEPRERGEGYEFVNSIVGGVVPREYIPAVDKGAKEQLENGVIAGFPMVDVRVTLFDGSYHDVDSSEMAFKIAASMGVKEGARKADPVLLEPMMKVEVVTPEDYMGDVIGDLNRRRGLVQGMEDGPSGKIVRAEVPLAEMFGYATDLRSQTQGRAGYSMEFSRYAEAPASVAEAVIKKAS</sequence>
<dbReference type="SMART" id="SM00889">
    <property type="entry name" value="EFG_IV"/>
    <property type="match status" value="1"/>
</dbReference>
<dbReference type="Pfam" id="PF14492">
    <property type="entry name" value="EFG_III"/>
    <property type="match status" value="1"/>
</dbReference>
<dbReference type="InterPro" id="IPR035647">
    <property type="entry name" value="EFG_III/V"/>
</dbReference>
<dbReference type="GO" id="GO:0005737">
    <property type="term" value="C:cytoplasm"/>
    <property type="evidence" value="ECO:0007669"/>
    <property type="project" value="UniProtKB-SubCell"/>
</dbReference>
<dbReference type="Gene3D" id="3.30.70.870">
    <property type="entry name" value="Elongation Factor G (Translational Gtpase), domain 3"/>
    <property type="match status" value="1"/>
</dbReference>
<dbReference type="GO" id="GO:0032790">
    <property type="term" value="P:ribosome disassembly"/>
    <property type="evidence" value="ECO:0007669"/>
    <property type="project" value="TreeGrafter"/>
</dbReference>
<dbReference type="InterPro" id="IPR000640">
    <property type="entry name" value="EFG_V-like"/>
</dbReference>
<reference evidence="10 11" key="1">
    <citation type="journal article" date="2019" name="ISME J.">
        <title>Candidatus Macondimonas diazotrophica, a novel gammaproteobacterial genus dominating crude-oil-contaminated coastal sediments.</title>
        <authorList>
            <person name="Karthikeyan S."/>
            <person name="Konstantinidis K."/>
        </authorList>
    </citation>
    <scope>NUCLEOTIDE SEQUENCE [LARGE SCALE GENOMIC DNA]</scope>
    <source>
        <strain evidence="10 11">KTK01</strain>
    </source>
</reference>
<dbReference type="SUPFAM" id="SSF54211">
    <property type="entry name" value="Ribosomal protein S5 domain 2-like"/>
    <property type="match status" value="1"/>
</dbReference>
<dbReference type="Proteomes" id="UP000297890">
    <property type="component" value="Unassembled WGS sequence"/>
</dbReference>
<dbReference type="Pfam" id="PF03144">
    <property type="entry name" value="GTP_EFTU_D2"/>
    <property type="match status" value="1"/>
</dbReference>
<feature type="binding site" evidence="8">
    <location>
        <begin position="17"/>
        <end position="24"/>
    </location>
    <ligand>
        <name>GTP</name>
        <dbReference type="ChEBI" id="CHEBI:37565"/>
    </ligand>
</feature>
<dbReference type="InterPro" id="IPR014721">
    <property type="entry name" value="Ribsml_uS5_D2-typ_fold_subgr"/>
</dbReference>
<comment type="caution">
    <text evidence="10">The sequence shown here is derived from an EMBL/GenBank/DDBJ whole genome shotgun (WGS) entry which is preliminary data.</text>
</comment>
<dbReference type="AlphaFoldDB" id="A0A4Z0F5A0"/>
<evidence type="ECO:0000313" key="10">
    <source>
        <dbReference type="EMBL" id="TFZ81367.1"/>
    </source>
</evidence>
<dbReference type="InterPro" id="IPR005517">
    <property type="entry name" value="Transl_elong_EFG/EF2_IV"/>
</dbReference>
<dbReference type="PANTHER" id="PTHR43261">
    <property type="entry name" value="TRANSLATION ELONGATION FACTOR G-RELATED"/>
    <property type="match status" value="1"/>
</dbReference>
<feature type="binding site" evidence="8">
    <location>
        <begin position="88"/>
        <end position="92"/>
    </location>
    <ligand>
        <name>GTP</name>
        <dbReference type="ChEBI" id="CHEBI:37565"/>
    </ligand>
</feature>
<dbReference type="FunFam" id="2.40.30.10:FF:000006">
    <property type="entry name" value="Elongation factor G"/>
    <property type="match status" value="1"/>
</dbReference>
<evidence type="ECO:0000256" key="6">
    <source>
        <dbReference type="ARBA" id="ARBA00023134"/>
    </source>
</evidence>
<accession>A0A4Z0F5A0</accession>
<dbReference type="GO" id="GO:0003746">
    <property type="term" value="F:translation elongation factor activity"/>
    <property type="evidence" value="ECO:0007669"/>
    <property type="project" value="UniProtKB-UniRule"/>
</dbReference>
<keyword evidence="8" id="KW-0963">Cytoplasm</keyword>
<dbReference type="Pfam" id="PF00679">
    <property type="entry name" value="EFG_C"/>
    <property type="match status" value="1"/>
</dbReference>
<dbReference type="Gene3D" id="3.30.70.240">
    <property type="match status" value="1"/>
</dbReference>
<dbReference type="SUPFAM" id="SSF52540">
    <property type="entry name" value="P-loop containing nucleoside triphosphate hydrolases"/>
    <property type="match status" value="1"/>
</dbReference>
<gene>
    <name evidence="8 10" type="primary">fusA</name>
    <name evidence="10" type="ORF">E4680_12755</name>
</gene>
<keyword evidence="11" id="KW-1185">Reference proteome</keyword>
<dbReference type="CDD" id="cd03713">
    <property type="entry name" value="EFG_mtEFG_C"/>
    <property type="match status" value="1"/>
</dbReference>
<dbReference type="FunFam" id="3.30.70.870:FF:000001">
    <property type="entry name" value="Elongation factor G"/>
    <property type="match status" value="1"/>
</dbReference>
<dbReference type="SMART" id="SM00838">
    <property type="entry name" value="EFG_C"/>
    <property type="match status" value="1"/>
</dbReference>
<dbReference type="InterPro" id="IPR027417">
    <property type="entry name" value="P-loop_NTPase"/>
</dbReference>
<dbReference type="InterPro" id="IPR035649">
    <property type="entry name" value="EFG_V"/>
</dbReference>
<dbReference type="CDD" id="cd04088">
    <property type="entry name" value="EFG_mtEFG_II"/>
    <property type="match status" value="1"/>
</dbReference>
<dbReference type="InterPro" id="IPR004540">
    <property type="entry name" value="Transl_elong_EFG/EF2"/>
</dbReference>
<dbReference type="NCBIfam" id="TIGR00231">
    <property type="entry name" value="small_GTP"/>
    <property type="match status" value="1"/>
</dbReference>
<dbReference type="InterPro" id="IPR004161">
    <property type="entry name" value="EFTu-like_2"/>
</dbReference>
<dbReference type="FunFam" id="3.30.70.240:FF:000001">
    <property type="entry name" value="Elongation factor G"/>
    <property type="match status" value="1"/>
</dbReference>
<feature type="binding site" evidence="8">
    <location>
        <begin position="142"/>
        <end position="145"/>
    </location>
    <ligand>
        <name>GTP</name>
        <dbReference type="ChEBI" id="CHEBI:37565"/>
    </ligand>
</feature>
<dbReference type="SUPFAM" id="SSF50447">
    <property type="entry name" value="Translation proteins"/>
    <property type="match status" value="1"/>
</dbReference>
<comment type="function">
    <text evidence="7 8">Catalyzes the GTP-dependent ribosomal translocation step during translation elongation. During this step, the ribosome changes from the pre-translocational (PRE) to the post-translocational (POST) state as the newly formed A-site-bound peptidyl-tRNA and P-site-bound deacylated tRNA move to the P and E sites, respectively. Catalyzes the coordinated movement of the two tRNA molecules, the mRNA and conformational changes in the ribosome.</text>
</comment>
<name>A0A4Z0F5A0_9GAMM</name>
<feature type="domain" description="Tr-type G" evidence="9">
    <location>
        <begin position="8"/>
        <end position="290"/>
    </location>
</feature>
<evidence type="ECO:0000256" key="1">
    <source>
        <dbReference type="ARBA" id="ARBA00005870"/>
    </source>
</evidence>